<feature type="domain" description="Cation-transporting P-type ATPase N-terminal" evidence="5">
    <location>
        <begin position="9"/>
        <end position="82"/>
    </location>
</feature>
<name>A0A0G0MPP2_9BACT</name>
<evidence type="ECO:0000313" key="6">
    <source>
        <dbReference type="EMBL" id="KKQ75614.1"/>
    </source>
</evidence>
<gene>
    <name evidence="6" type="ORF">US95_C0001G0045</name>
</gene>
<dbReference type="Pfam" id="PF00122">
    <property type="entry name" value="E1-E2_ATPase"/>
    <property type="match status" value="1"/>
</dbReference>
<evidence type="ECO:0000256" key="4">
    <source>
        <dbReference type="SAM" id="Phobius"/>
    </source>
</evidence>
<evidence type="ECO:0000313" key="7">
    <source>
        <dbReference type="Proteomes" id="UP000034738"/>
    </source>
</evidence>
<dbReference type="SUPFAM" id="SSF81665">
    <property type="entry name" value="Calcium ATPase, transmembrane domain M"/>
    <property type="match status" value="1"/>
</dbReference>
<dbReference type="InterPro" id="IPR004014">
    <property type="entry name" value="ATPase_P-typ_cation-transptr_N"/>
</dbReference>
<comment type="caution">
    <text evidence="6">The sequence shown here is derived from an EMBL/GenBank/DDBJ whole genome shotgun (WGS) entry which is preliminary data.</text>
</comment>
<sequence length="204" mass="22850">MDITDTETVWWNKVKEEVLQLLSSKENGLSSDEVKARLKIYGENTISKGNKNNALNILLSQFKNWLTLILIFAAIVSFARGEHIDSVVILSLVILSSFFGFVQEYKAEKTLLKLKKLIKHKASVYRDGRIVQVDSAQIVPGDIVELVIGDIVPADIRLIGSEELLLNESVLTGESMPVEKDHEVVIEKDVMISDMKNMLFMGTS</sequence>
<evidence type="ECO:0000256" key="1">
    <source>
        <dbReference type="ARBA" id="ARBA00004141"/>
    </source>
</evidence>
<evidence type="ECO:0000259" key="5">
    <source>
        <dbReference type="SMART" id="SM00831"/>
    </source>
</evidence>
<dbReference type="SMART" id="SM00831">
    <property type="entry name" value="Cation_ATPase_N"/>
    <property type="match status" value="1"/>
</dbReference>
<evidence type="ECO:0000256" key="2">
    <source>
        <dbReference type="ARBA" id="ARBA00022741"/>
    </source>
</evidence>
<feature type="transmembrane region" description="Helical" evidence="4">
    <location>
        <begin position="87"/>
        <end position="105"/>
    </location>
</feature>
<dbReference type="EMBL" id="LBUY01000001">
    <property type="protein sequence ID" value="KKQ75614.1"/>
    <property type="molecule type" value="Genomic_DNA"/>
</dbReference>
<keyword evidence="4" id="KW-1133">Transmembrane helix</keyword>
<dbReference type="InterPro" id="IPR008250">
    <property type="entry name" value="ATPase_P-typ_transduc_dom_A_sf"/>
</dbReference>
<protein>
    <submittedName>
        <fullName evidence="6">Cation transport ATPase</fullName>
    </submittedName>
</protein>
<evidence type="ECO:0000256" key="3">
    <source>
        <dbReference type="ARBA" id="ARBA00022840"/>
    </source>
</evidence>
<dbReference type="PANTHER" id="PTHR42861">
    <property type="entry name" value="CALCIUM-TRANSPORTING ATPASE"/>
    <property type="match status" value="1"/>
</dbReference>
<keyword evidence="2" id="KW-0547">Nucleotide-binding</keyword>
<organism evidence="6 7">
    <name type="scientific">Candidatus Woesebacteria bacterium GW2011_GWB1_38_5</name>
    <dbReference type="NCBI Taxonomy" id="1618568"/>
    <lineage>
        <taxon>Bacteria</taxon>
        <taxon>Candidatus Woeseibacteriota</taxon>
    </lineage>
</organism>
<dbReference type="Proteomes" id="UP000034738">
    <property type="component" value="Unassembled WGS sequence"/>
</dbReference>
<dbReference type="Pfam" id="PF00690">
    <property type="entry name" value="Cation_ATPase_N"/>
    <property type="match status" value="1"/>
</dbReference>
<feature type="non-terminal residue" evidence="6">
    <location>
        <position position="204"/>
    </location>
</feature>
<dbReference type="Gene3D" id="2.70.150.10">
    <property type="entry name" value="Calcium-transporting ATPase, cytoplasmic transduction domain A"/>
    <property type="match status" value="1"/>
</dbReference>
<dbReference type="GO" id="GO:0005524">
    <property type="term" value="F:ATP binding"/>
    <property type="evidence" value="ECO:0007669"/>
    <property type="project" value="UniProtKB-KW"/>
</dbReference>
<proteinExistence type="predicted"/>
<dbReference type="Gene3D" id="1.20.1110.10">
    <property type="entry name" value="Calcium-transporting ATPase, transmembrane domain"/>
    <property type="match status" value="1"/>
</dbReference>
<dbReference type="SUPFAM" id="SSF81653">
    <property type="entry name" value="Calcium ATPase, transduction domain A"/>
    <property type="match status" value="1"/>
</dbReference>
<dbReference type="NCBIfam" id="TIGR01494">
    <property type="entry name" value="ATPase_P-type"/>
    <property type="match status" value="1"/>
</dbReference>
<keyword evidence="3" id="KW-0067">ATP-binding</keyword>
<dbReference type="GO" id="GO:0016020">
    <property type="term" value="C:membrane"/>
    <property type="evidence" value="ECO:0007669"/>
    <property type="project" value="UniProtKB-SubCell"/>
</dbReference>
<dbReference type="InterPro" id="IPR023298">
    <property type="entry name" value="ATPase_P-typ_TM_dom_sf"/>
</dbReference>
<reference evidence="6 7" key="1">
    <citation type="journal article" date="2015" name="Nature">
        <title>rRNA introns, odd ribosomes, and small enigmatic genomes across a large radiation of phyla.</title>
        <authorList>
            <person name="Brown C.T."/>
            <person name="Hug L.A."/>
            <person name="Thomas B.C."/>
            <person name="Sharon I."/>
            <person name="Castelle C.J."/>
            <person name="Singh A."/>
            <person name="Wilkins M.J."/>
            <person name="Williams K.H."/>
            <person name="Banfield J.F."/>
        </authorList>
    </citation>
    <scope>NUCLEOTIDE SEQUENCE [LARGE SCALE GENOMIC DNA]</scope>
</reference>
<dbReference type="InterPro" id="IPR059000">
    <property type="entry name" value="ATPase_P-type_domA"/>
</dbReference>
<dbReference type="AlphaFoldDB" id="A0A0G0MPP2"/>
<accession>A0A0G0MPP2</accession>
<feature type="transmembrane region" description="Helical" evidence="4">
    <location>
        <begin position="65"/>
        <end position="81"/>
    </location>
</feature>
<dbReference type="GO" id="GO:0016887">
    <property type="term" value="F:ATP hydrolysis activity"/>
    <property type="evidence" value="ECO:0007669"/>
    <property type="project" value="InterPro"/>
</dbReference>
<keyword evidence="4" id="KW-0812">Transmembrane</keyword>
<dbReference type="InterPro" id="IPR001757">
    <property type="entry name" value="P_typ_ATPase"/>
</dbReference>
<comment type="subcellular location">
    <subcellularLocation>
        <location evidence="1">Membrane</location>
        <topology evidence="1">Multi-pass membrane protein</topology>
    </subcellularLocation>
</comment>
<keyword evidence="4" id="KW-0472">Membrane</keyword>